<dbReference type="GO" id="GO:0000428">
    <property type="term" value="C:DNA-directed RNA polymerase complex"/>
    <property type="evidence" value="ECO:0007669"/>
    <property type="project" value="UniProtKB-KW"/>
</dbReference>
<dbReference type="GO" id="GO:0006352">
    <property type="term" value="P:DNA-templated transcription initiation"/>
    <property type="evidence" value="ECO:0007669"/>
    <property type="project" value="InterPro"/>
</dbReference>
<dbReference type="InterPro" id="IPR013324">
    <property type="entry name" value="RNA_pol_sigma_r3/r4-like"/>
</dbReference>
<dbReference type="NCBIfam" id="TIGR02937">
    <property type="entry name" value="sigma70-ECF"/>
    <property type="match status" value="1"/>
</dbReference>
<evidence type="ECO:0000313" key="7">
    <source>
        <dbReference type="EMBL" id="GGC68136.1"/>
    </source>
</evidence>
<dbReference type="InterPro" id="IPR036388">
    <property type="entry name" value="WH-like_DNA-bd_sf"/>
</dbReference>
<dbReference type="SUPFAM" id="SSF88946">
    <property type="entry name" value="Sigma2 domain of RNA polymerase sigma factors"/>
    <property type="match status" value="1"/>
</dbReference>
<dbReference type="PANTHER" id="PTHR43133">
    <property type="entry name" value="RNA POLYMERASE ECF-TYPE SIGMA FACTO"/>
    <property type="match status" value="1"/>
</dbReference>
<keyword evidence="2" id="KW-0805">Transcription regulation</keyword>
<dbReference type="Gene3D" id="1.10.10.10">
    <property type="entry name" value="Winged helix-like DNA-binding domain superfamily/Winged helix DNA-binding domain"/>
    <property type="match status" value="1"/>
</dbReference>
<dbReference type="EMBL" id="BMIL01000007">
    <property type="protein sequence ID" value="GGC68136.1"/>
    <property type="molecule type" value="Genomic_DNA"/>
</dbReference>
<reference evidence="7" key="1">
    <citation type="journal article" date="2014" name="Int. J. Syst. Evol. Microbiol.">
        <title>Complete genome sequence of Corynebacterium casei LMG S-19264T (=DSM 44701T), isolated from a smear-ripened cheese.</title>
        <authorList>
            <consortium name="US DOE Joint Genome Institute (JGI-PGF)"/>
            <person name="Walter F."/>
            <person name="Albersmeier A."/>
            <person name="Kalinowski J."/>
            <person name="Ruckert C."/>
        </authorList>
    </citation>
    <scope>NUCLEOTIDE SEQUENCE</scope>
    <source>
        <strain evidence="7">CGMCC 1.15343</strain>
    </source>
</reference>
<dbReference type="GO" id="GO:0016987">
    <property type="term" value="F:sigma factor activity"/>
    <property type="evidence" value="ECO:0007669"/>
    <property type="project" value="UniProtKB-KW"/>
</dbReference>
<dbReference type="GO" id="GO:0003677">
    <property type="term" value="F:DNA binding"/>
    <property type="evidence" value="ECO:0007669"/>
    <property type="project" value="InterPro"/>
</dbReference>
<proteinExistence type="inferred from homology"/>
<evidence type="ECO:0000256" key="4">
    <source>
        <dbReference type="ARBA" id="ARBA00023163"/>
    </source>
</evidence>
<keyword evidence="4" id="KW-0804">Transcription</keyword>
<keyword evidence="3" id="KW-0731">Sigma factor</keyword>
<evidence type="ECO:0000313" key="8">
    <source>
        <dbReference type="Proteomes" id="UP000651668"/>
    </source>
</evidence>
<reference evidence="7" key="2">
    <citation type="submission" date="2020-09" db="EMBL/GenBank/DDBJ databases">
        <authorList>
            <person name="Sun Q."/>
            <person name="Zhou Y."/>
        </authorList>
    </citation>
    <scope>NUCLEOTIDE SEQUENCE</scope>
    <source>
        <strain evidence="7">CGMCC 1.15343</strain>
    </source>
</reference>
<dbReference type="Proteomes" id="UP000651668">
    <property type="component" value="Unassembled WGS sequence"/>
</dbReference>
<dbReference type="Pfam" id="PF04542">
    <property type="entry name" value="Sigma70_r2"/>
    <property type="match status" value="1"/>
</dbReference>
<dbReference type="SUPFAM" id="SSF88659">
    <property type="entry name" value="Sigma3 and sigma4 domains of RNA polymerase sigma factors"/>
    <property type="match status" value="1"/>
</dbReference>
<comment type="caution">
    <text evidence="7">The sequence shown here is derived from an EMBL/GenBank/DDBJ whole genome shotgun (WGS) entry which is preliminary data.</text>
</comment>
<gene>
    <name evidence="7" type="ORF">GCM10011387_21890</name>
</gene>
<dbReference type="InterPro" id="IPR039425">
    <property type="entry name" value="RNA_pol_sigma-70-like"/>
</dbReference>
<sequence length="171" mass="20019">MEKPDEESFNKLIVSNRASIYRICRAYIYDASLADDLYQEILYQIWKSIRNFKGHAKVSTWVYRIAVNTAISFNLKNKRQQHEPLPEFFQVAYEDTMDEKKASEAKLDHLRYCINQLEPADRLIISLVLEDKSYKDIAEITGSNANLVGVKINRIKGRLLKLMTTKQHYEL</sequence>
<dbReference type="InterPro" id="IPR013325">
    <property type="entry name" value="RNA_pol_sigma_r2"/>
</dbReference>
<evidence type="ECO:0000256" key="2">
    <source>
        <dbReference type="ARBA" id="ARBA00023015"/>
    </source>
</evidence>
<feature type="domain" description="RNA polymerase sigma factor 70 region 4 type 2" evidence="6">
    <location>
        <begin position="110"/>
        <end position="159"/>
    </location>
</feature>
<organism evidence="7 8">
    <name type="scientific">Pedobacter quisquiliarum</name>
    <dbReference type="NCBI Taxonomy" id="1834438"/>
    <lineage>
        <taxon>Bacteria</taxon>
        <taxon>Pseudomonadati</taxon>
        <taxon>Bacteroidota</taxon>
        <taxon>Sphingobacteriia</taxon>
        <taxon>Sphingobacteriales</taxon>
        <taxon>Sphingobacteriaceae</taxon>
        <taxon>Pedobacter</taxon>
    </lineage>
</organism>
<dbReference type="InterPro" id="IPR014284">
    <property type="entry name" value="RNA_pol_sigma-70_dom"/>
</dbReference>
<dbReference type="Gene3D" id="1.10.1740.10">
    <property type="match status" value="1"/>
</dbReference>
<feature type="domain" description="RNA polymerase sigma-70 region 2" evidence="5">
    <location>
        <begin position="12"/>
        <end position="79"/>
    </location>
</feature>
<evidence type="ECO:0000256" key="1">
    <source>
        <dbReference type="ARBA" id="ARBA00010641"/>
    </source>
</evidence>
<dbReference type="PANTHER" id="PTHR43133:SF45">
    <property type="entry name" value="RNA POLYMERASE ECF-TYPE SIGMA FACTOR"/>
    <property type="match status" value="1"/>
</dbReference>
<dbReference type="InterPro" id="IPR007627">
    <property type="entry name" value="RNA_pol_sigma70_r2"/>
</dbReference>
<keyword evidence="7" id="KW-0240">DNA-directed RNA polymerase</keyword>
<dbReference type="Pfam" id="PF08281">
    <property type="entry name" value="Sigma70_r4_2"/>
    <property type="match status" value="1"/>
</dbReference>
<name>A0A916XFE3_9SPHI</name>
<accession>A0A916XFE3</accession>
<dbReference type="RefSeq" id="WP_188626947.1">
    <property type="nucleotide sequence ID" value="NZ_BMIL01000007.1"/>
</dbReference>
<keyword evidence="8" id="KW-1185">Reference proteome</keyword>
<evidence type="ECO:0000256" key="3">
    <source>
        <dbReference type="ARBA" id="ARBA00023082"/>
    </source>
</evidence>
<evidence type="ECO:0000259" key="6">
    <source>
        <dbReference type="Pfam" id="PF08281"/>
    </source>
</evidence>
<comment type="similarity">
    <text evidence="1">Belongs to the sigma-70 factor family. ECF subfamily.</text>
</comment>
<evidence type="ECO:0000259" key="5">
    <source>
        <dbReference type="Pfam" id="PF04542"/>
    </source>
</evidence>
<dbReference type="AlphaFoldDB" id="A0A916XFE3"/>
<dbReference type="InterPro" id="IPR013249">
    <property type="entry name" value="RNA_pol_sigma70_r4_t2"/>
</dbReference>
<protein>
    <submittedName>
        <fullName evidence="7">DNA-directed RNA polymerase sigma-70 factor</fullName>
    </submittedName>
</protein>